<dbReference type="EMBL" id="CM004399">
    <property type="protein sequence ID" value="OAY32481.1"/>
    <property type="molecule type" value="Genomic_DNA"/>
</dbReference>
<dbReference type="AlphaFoldDB" id="A0A2C9UPF5"/>
<accession>A0A2C9UPF5</accession>
<sequence length="45" mass="5104">MQNHFSLIRRPISTFCTAPGCSQDTSRRCSNHDEALAIKPIRICK</sequence>
<gene>
    <name evidence="1" type="ORF">MANES_13G021300</name>
</gene>
<organism evidence="1">
    <name type="scientific">Manihot esculenta</name>
    <name type="common">Cassava</name>
    <name type="synonym">Jatropha manihot</name>
    <dbReference type="NCBI Taxonomy" id="3983"/>
    <lineage>
        <taxon>Eukaryota</taxon>
        <taxon>Viridiplantae</taxon>
        <taxon>Streptophyta</taxon>
        <taxon>Embryophyta</taxon>
        <taxon>Tracheophyta</taxon>
        <taxon>Spermatophyta</taxon>
        <taxon>Magnoliopsida</taxon>
        <taxon>eudicotyledons</taxon>
        <taxon>Gunneridae</taxon>
        <taxon>Pentapetalae</taxon>
        <taxon>rosids</taxon>
        <taxon>fabids</taxon>
        <taxon>Malpighiales</taxon>
        <taxon>Euphorbiaceae</taxon>
        <taxon>Crotonoideae</taxon>
        <taxon>Manihoteae</taxon>
        <taxon>Manihot</taxon>
    </lineage>
</organism>
<evidence type="ECO:0000313" key="1">
    <source>
        <dbReference type="EMBL" id="OAY32481.1"/>
    </source>
</evidence>
<name>A0A2C9UPF5_MANES</name>
<reference evidence="1" key="1">
    <citation type="submission" date="2016-02" db="EMBL/GenBank/DDBJ databases">
        <title>WGS assembly of Manihot esculenta.</title>
        <authorList>
            <person name="Bredeson J.V."/>
            <person name="Prochnik S.E."/>
            <person name="Lyons J.B."/>
            <person name="Schmutz J."/>
            <person name="Grimwood J."/>
            <person name="Vrebalov J."/>
            <person name="Bart R.S."/>
            <person name="Amuge T."/>
            <person name="Ferguson M.E."/>
            <person name="Green R."/>
            <person name="Putnam N."/>
            <person name="Stites J."/>
            <person name="Rounsley S."/>
            <person name="Rokhsar D.S."/>
        </authorList>
    </citation>
    <scope>NUCLEOTIDE SEQUENCE [LARGE SCALE GENOMIC DNA]</scope>
    <source>
        <tissue evidence="1">Leaf</tissue>
    </source>
</reference>
<proteinExistence type="predicted"/>
<protein>
    <submittedName>
        <fullName evidence="1">Uncharacterized protein</fullName>
    </submittedName>
</protein>